<dbReference type="Proteomes" id="UP000284706">
    <property type="component" value="Unassembled WGS sequence"/>
</dbReference>
<dbReference type="Pfam" id="PF18759">
    <property type="entry name" value="Plavaka"/>
    <property type="match status" value="1"/>
</dbReference>
<dbReference type="InterPro" id="IPR041078">
    <property type="entry name" value="Plavaka"/>
</dbReference>
<sequence length="321" mass="36679">YSAITKSLTHLLCKVVEKLGLSFKNARELNKIIDSSLPGRPAFKRYEIVVGSEVCEIAKYLVGTYLNVSNACLETWTLPHTSCLCPEKHYTDSNKTTRLYHDMKTGRWWWSTQKRRSQERRATIIPILISTDKTQSTEFRNKSAYPLYVTIGNIPKEIRRKPSARAYVLLAYLPTPHLEHVTNKAQRRWLLANLYHACLAKILKPLEAAGVNGLFLTSGDGLTRCGLIGDYTSSCNRCQDRRMPWRSLNLDPKLRDLDAILEALDLFDSDPANFLRNCKKAGIKPIIDPFWKNLPYANIHRSITPDILHQLYQGIVKHLVA</sequence>
<organism evidence="1 2">
    <name type="scientific">Gymnopilus dilepis</name>
    <dbReference type="NCBI Taxonomy" id="231916"/>
    <lineage>
        <taxon>Eukaryota</taxon>
        <taxon>Fungi</taxon>
        <taxon>Dikarya</taxon>
        <taxon>Basidiomycota</taxon>
        <taxon>Agaricomycotina</taxon>
        <taxon>Agaricomycetes</taxon>
        <taxon>Agaricomycetidae</taxon>
        <taxon>Agaricales</taxon>
        <taxon>Agaricineae</taxon>
        <taxon>Hymenogastraceae</taxon>
        <taxon>Gymnopilus</taxon>
    </lineage>
</organism>
<proteinExistence type="predicted"/>
<dbReference type="STRING" id="231916.A0A409X6U7"/>
<keyword evidence="2" id="KW-1185">Reference proteome</keyword>
<accession>A0A409X6U7</accession>
<evidence type="ECO:0000313" key="2">
    <source>
        <dbReference type="Proteomes" id="UP000284706"/>
    </source>
</evidence>
<evidence type="ECO:0000313" key="1">
    <source>
        <dbReference type="EMBL" id="PPQ86457.1"/>
    </source>
</evidence>
<gene>
    <name evidence="1" type="ORF">CVT26_011715</name>
</gene>
<protein>
    <submittedName>
        <fullName evidence="1">Uncharacterized protein</fullName>
    </submittedName>
</protein>
<dbReference type="InParanoid" id="A0A409X6U7"/>
<name>A0A409X6U7_9AGAR</name>
<comment type="caution">
    <text evidence="1">The sequence shown here is derived from an EMBL/GenBank/DDBJ whole genome shotgun (WGS) entry which is preliminary data.</text>
</comment>
<dbReference type="AlphaFoldDB" id="A0A409X6U7"/>
<feature type="non-terminal residue" evidence="1">
    <location>
        <position position="1"/>
    </location>
</feature>
<dbReference type="EMBL" id="NHYE01004072">
    <property type="protein sequence ID" value="PPQ86457.1"/>
    <property type="molecule type" value="Genomic_DNA"/>
</dbReference>
<reference evidence="1 2" key="1">
    <citation type="journal article" date="2018" name="Evol. Lett.">
        <title>Horizontal gene cluster transfer increased hallucinogenic mushroom diversity.</title>
        <authorList>
            <person name="Reynolds H.T."/>
            <person name="Vijayakumar V."/>
            <person name="Gluck-Thaler E."/>
            <person name="Korotkin H.B."/>
            <person name="Matheny P.B."/>
            <person name="Slot J.C."/>
        </authorList>
    </citation>
    <scope>NUCLEOTIDE SEQUENCE [LARGE SCALE GENOMIC DNA]</scope>
    <source>
        <strain evidence="1 2">SRW20</strain>
    </source>
</reference>
<dbReference type="OrthoDB" id="2576233at2759"/>